<keyword evidence="2" id="KW-0812">Transmembrane</keyword>
<name>A0AA38Z525_VITRO</name>
<accession>A0AA38Z525</accession>
<proteinExistence type="predicted"/>
<feature type="transmembrane region" description="Helical" evidence="2">
    <location>
        <begin position="38"/>
        <end position="59"/>
    </location>
</feature>
<evidence type="ECO:0000256" key="1">
    <source>
        <dbReference type="SAM" id="MobiDB-lite"/>
    </source>
</evidence>
<evidence type="ECO:0000313" key="3">
    <source>
        <dbReference type="EMBL" id="KAJ9682536.1"/>
    </source>
</evidence>
<dbReference type="EMBL" id="JARBHA010000014">
    <property type="protein sequence ID" value="KAJ9682536.1"/>
    <property type="molecule type" value="Genomic_DNA"/>
</dbReference>
<keyword evidence="2" id="KW-1133">Transmembrane helix</keyword>
<sequence length="321" mass="36962">MFKEYFYIYHNFIIDDITYYIVSLLINIDFKRTFKVIILLFISILGPVSISSILTEFLWSCKEAFEVSIRASECTRQPFLVNCLSNLHYGQFYHANLLSFSLHPGLLEVSFQWMYFNQSYAPWGYTNHFASMLPSQNTFQFYSPSFHFEEQANNMNAYVPSLPFCYETASQLSGLAYHFEEKVPRGTGAIILNMCEQDPEHKPRSRMPQTGWQLRGTQSPWLAVCCKNLNRRAEKNSEPTWQVLSPKPEDEGGMVSKSNNQAPSLKPEQERQKMSTQGLLLKPEGEQRKSLTPESTPQGPSAKAPPANQTIYTPIHHTHYQ</sequence>
<evidence type="ECO:0000313" key="4">
    <source>
        <dbReference type="Proteomes" id="UP001168098"/>
    </source>
</evidence>
<dbReference type="AlphaFoldDB" id="A0AA38Z525"/>
<feature type="region of interest" description="Disordered" evidence="1">
    <location>
        <begin position="235"/>
        <end position="321"/>
    </location>
</feature>
<protein>
    <submittedName>
        <fullName evidence="3">Uncharacterized protein</fullName>
    </submittedName>
</protein>
<keyword evidence="2" id="KW-0472">Membrane</keyword>
<evidence type="ECO:0000256" key="2">
    <source>
        <dbReference type="SAM" id="Phobius"/>
    </source>
</evidence>
<organism evidence="3 4">
    <name type="scientific">Vitis rotundifolia</name>
    <name type="common">Muscadine grape</name>
    <dbReference type="NCBI Taxonomy" id="103349"/>
    <lineage>
        <taxon>Eukaryota</taxon>
        <taxon>Viridiplantae</taxon>
        <taxon>Streptophyta</taxon>
        <taxon>Embryophyta</taxon>
        <taxon>Tracheophyta</taxon>
        <taxon>Spermatophyta</taxon>
        <taxon>Magnoliopsida</taxon>
        <taxon>eudicotyledons</taxon>
        <taxon>Gunneridae</taxon>
        <taxon>Pentapetalae</taxon>
        <taxon>rosids</taxon>
        <taxon>Vitales</taxon>
        <taxon>Vitaceae</taxon>
        <taxon>Viteae</taxon>
        <taxon>Vitis</taxon>
    </lineage>
</organism>
<reference evidence="3 4" key="1">
    <citation type="journal article" date="2023" name="BMC Biotechnol.">
        <title>Vitis rotundifolia cv Carlos genome sequencing.</title>
        <authorList>
            <person name="Huff M."/>
            <person name="Hulse-Kemp A."/>
            <person name="Scheffler B."/>
            <person name="Youngblood R."/>
            <person name="Simpson S."/>
            <person name="Babiker E."/>
            <person name="Staton M."/>
        </authorList>
    </citation>
    <scope>NUCLEOTIDE SEQUENCE [LARGE SCALE GENOMIC DNA]</scope>
    <source>
        <tissue evidence="3">Leaf</tissue>
    </source>
</reference>
<gene>
    <name evidence="3" type="ORF">PVL29_018454</name>
</gene>
<comment type="caution">
    <text evidence="3">The sequence shown here is derived from an EMBL/GenBank/DDBJ whole genome shotgun (WGS) entry which is preliminary data.</text>
</comment>
<dbReference type="Proteomes" id="UP001168098">
    <property type="component" value="Unassembled WGS sequence"/>
</dbReference>
<feature type="transmembrane region" description="Helical" evidence="2">
    <location>
        <begin position="6"/>
        <end position="26"/>
    </location>
</feature>
<keyword evidence="4" id="KW-1185">Reference proteome</keyword>